<gene>
    <name evidence="2" type="ORF">Taro_033671</name>
</gene>
<feature type="region of interest" description="Disordered" evidence="1">
    <location>
        <begin position="46"/>
        <end position="74"/>
    </location>
</feature>
<name>A0A843W7N0_COLES</name>
<protein>
    <submittedName>
        <fullName evidence="2">Uncharacterized protein</fullName>
    </submittedName>
</protein>
<dbReference type="Proteomes" id="UP000652761">
    <property type="component" value="Unassembled WGS sequence"/>
</dbReference>
<reference evidence="2" key="1">
    <citation type="submission" date="2017-07" db="EMBL/GenBank/DDBJ databases">
        <title>Taro Niue Genome Assembly and Annotation.</title>
        <authorList>
            <person name="Atibalentja N."/>
            <person name="Keating K."/>
            <person name="Fields C.J."/>
        </authorList>
    </citation>
    <scope>NUCLEOTIDE SEQUENCE</scope>
    <source>
        <strain evidence="2">Niue_2</strain>
        <tissue evidence="2">Leaf</tissue>
    </source>
</reference>
<sequence length="74" mass="8424">MQCFCLKGDERPTMKEVAMVLQGLSMTENHPWVKYKPENRESLLGDPSTYYASDSTDQRSLASHTTLKNIETGR</sequence>
<evidence type="ECO:0000313" key="2">
    <source>
        <dbReference type="EMBL" id="MQM00925.1"/>
    </source>
</evidence>
<accession>A0A843W7N0</accession>
<dbReference type="EMBL" id="NMUH01002585">
    <property type="protein sequence ID" value="MQM00925.1"/>
    <property type="molecule type" value="Genomic_DNA"/>
</dbReference>
<feature type="compositionally biased region" description="Polar residues" evidence="1">
    <location>
        <begin position="50"/>
        <end position="74"/>
    </location>
</feature>
<evidence type="ECO:0000313" key="3">
    <source>
        <dbReference type="Proteomes" id="UP000652761"/>
    </source>
</evidence>
<organism evidence="2 3">
    <name type="scientific">Colocasia esculenta</name>
    <name type="common">Wild taro</name>
    <name type="synonym">Arum esculentum</name>
    <dbReference type="NCBI Taxonomy" id="4460"/>
    <lineage>
        <taxon>Eukaryota</taxon>
        <taxon>Viridiplantae</taxon>
        <taxon>Streptophyta</taxon>
        <taxon>Embryophyta</taxon>
        <taxon>Tracheophyta</taxon>
        <taxon>Spermatophyta</taxon>
        <taxon>Magnoliopsida</taxon>
        <taxon>Liliopsida</taxon>
        <taxon>Araceae</taxon>
        <taxon>Aroideae</taxon>
        <taxon>Colocasieae</taxon>
        <taxon>Colocasia</taxon>
    </lineage>
</organism>
<keyword evidence="3" id="KW-1185">Reference proteome</keyword>
<comment type="caution">
    <text evidence="2">The sequence shown here is derived from an EMBL/GenBank/DDBJ whole genome shotgun (WGS) entry which is preliminary data.</text>
</comment>
<dbReference type="OrthoDB" id="692504at2759"/>
<proteinExistence type="predicted"/>
<evidence type="ECO:0000256" key="1">
    <source>
        <dbReference type="SAM" id="MobiDB-lite"/>
    </source>
</evidence>
<dbReference type="AlphaFoldDB" id="A0A843W7N0"/>